<proteinExistence type="inferred from homology"/>
<dbReference type="AlphaFoldDB" id="A0AAE0KRL0"/>
<evidence type="ECO:0000313" key="7">
    <source>
        <dbReference type="Proteomes" id="UP001190700"/>
    </source>
</evidence>
<gene>
    <name evidence="6" type="ORF">CYMTET_33060</name>
</gene>
<keyword evidence="5" id="KW-0961">Cell wall biogenesis/degradation</keyword>
<dbReference type="EMBL" id="LGRX02020032">
    <property type="protein sequence ID" value="KAK3257869.1"/>
    <property type="molecule type" value="Genomic_DNA"/>
</dbReference>
<comment type="similarity">
    <text evidence="3 5">Belongs to the pectinacetylesterase family.</text>
</comment>
<dbReference type="EC" id="3.1.1.-" evidence="5"/>
<keyword evidence="7" id="KW-1185">Reference proteome</keyword>
<evidence type="ECO:0000256" key="3">
    <source>
        <dbReference type="ARBA" id="ARBA00005784"/>
    </source>
</evidence>
<evidence type="ECO:0000256" key="4">
    <source>
        <dbReference type="ARBA" id="ARBA00022512"/>
    </source>
</evidence>
<evidence type="ECO:0000313" key="6">
    <source>
        <dbReference type="EMBL" id="KAK3257869.1"/>
    </source>
</evidence>
<comment type="function">
    <text evidence="1 5">Hydrolyzes acetyl esters in homogalacturonan regions of pectin. In type I primary cell wall, galacturonic acid residues of pectin can be acetylated at the O-2 and O-3 positions. Decreasing the degree of acetylation of pectin gels in vitro alters their physical properties.</text>
</comment>
<protein>
    <recommendedName>
        <fullName evidence="5">Pectin acetylesterase</fullName>
        <ecNumber evidence="5">3.1.1.-</ecNumber>
    </recommendedName>
</protein>
<dbReference type="PANTHER" id="PTHR21562:SF83">
    <property type="entry name" value="PECTIN ACETYLESTERASE 4"/>
    <property type="match status" value="1"/>
</dbReference>
<dbReference type="GO" id="GO:0016787">
    <property type="term" value="F:hydrolase activity"/>
    <property type="evidence" value="ECO:0007669"/>
    <property type="project" value="UniProtKB-KW"/>
</dbReference>
<dbReference type="PANTHER" id="PTHR21562">
    <property type="entry name" value="NOTUM-RELATED"/>
    <property type="match status" value="1"/>
</dbReference>
<evidence type="ECO:0000256" key="2">
    <source>
        <dbReference type="ARBA" id="ARBA00004191"/>
    </source>
</evidence>
<evidence type="ECO:0000256" key="5">
    <source>
        <dbReference type="RuleBase" id="RU363114"/>
    </source>
</evidence>
<keyword evidence="5" id="KW-0378">Hydrolase</keyword>
<comment type="subcellular location">
    <subcellularLocation>
        <location evidence="2 5">Secreted</location>
        <location evidence="2 5">Cell wall</location>
    </subcellularLocation>
</comment>
<dbReference type="GO" id="GO:0071555">
    <property type="term" value="P:cell wall organization"/>
    <property type="evidence" value="ECO:0007669"/>
    <property type="project" value="UniProtKB-KW"/>
</dbReference>
<dbReference type="InterPro" id="IPR004963">
    <property type="entry name" value="PAE/NOTUM"/>
</dbReference>
<comment type="caution">
    <text evidence="6">The sequence shown here is derived from an EMBL/GenBank/DDBJ whole genome shotgun (WGS) entry which is preliminary data.</text>
</comment>
<accession>A0AAE0KRL0</accession>
<organism evidence="6 7">
    <name type="scientific">Cymbomonas tetramitiformis</name>
    <dbReference type="NCBI Taxonomy" id="36881"/>
    <lineage>
        <taxon>Eukaryota</taxon>
        <taxon>Viridiplantae</taxon>
        <taxon>Chlorophyta</taxon>
        <taxon>Pyramimonadophyceae</taxon>
        <taxon>Pyramimonadales</taxon>
        <taxon>Pyramimonadaceae</taxon>
        <taxon>Cymbomonas</taxon>
    </lineage>
</organism>
<dbReference type="Pfam" id="PF03283">
    <property type="entry name" value="PAE"/>
    <property type="match status" value="1"/>
</dbReference>
<sequence>MTSNTVDVDVTLMRNVSGTLCCDSSSLSPPSRLQAFPVDANHSEWRHRVSRLQRAYLSRLAKAIDQRGAPSSTTGGDTLSLVLFNDAFSKESGARCLDGTPSGYYIRKVASNSPNEGRWIVYLQGGGLCVEPADCLQRSKSDRGSSNKWGATRTVGTNGAEDLLSASSDNPFSDWNHVFVSYASGDTWTGTRREPTLATAGLYFAGHLTLRAVVSHLKETQGLKEATHLMLSGGSAGGIGVFNNADFFVS</sequence>
<reference evidence="6 7" key="1">
    <citation type="journal article" date="2015" name="Genome Biol. Evol.">
        <title>Comparative Genomics of a Bacterivorous Green Alga Reveals Evolutionary Causalities and Consequences of Phago-Mixotrophic Mode of Nutrition.</title>
        <authorList>
            <person name="Burns J.A."/>
            <person name="Paasch A."/>
            <person name="Narechania A."/>
            <person name="Kim E."/>
        </authorList>
    </citation>
    <scope>NUCLEOTIDE SEQUENCE [LARGE SCALE GENOMIC DNA]</scope>
    <source>
        <strain evidence="6 7">PLY_AMNH</strain>
    </source>
</reference>
<dbReference type="Proteomes" id="UP001190700">
    <property type="component" value="Unassembled WGS sequence"/>
</dbReference>
<keyword evidence="4 5" id="KW-0134">Cell wall</keyword>
<keyword evidence="5" id="KW-0964">Secreted</keyword>
<name>A0AAE0KRL0_9CHLO</name>
<evidence type="ECO:0000256" key="1">
    <source>
        <dbReference type="ARBA" id="ARBA00003534"/>
    </source>
</evidence>